<sequence length="97" mass="10920">WHYSEQERAGISERLEGLVAVRVSTQGLPLLHGYGQSDTEQQAFAEDIQLLLFSEDLQMFNDIVYEHNAPSPNRVVVALRVLTSIHYPLGTRGLIVD</sequence>
<dbReference type="EMBL" id="DAKRPA010000039">
    <property type="protein sequence ID" value="DBA01908.1"/>
    <property type="molecule type" value="Genomic_DNA"/>
</dbReference>
<gene>
    <name evidence="1" type="ORF">N0F65_005097</name>
</gene>
<reference evidence="1" key="2">
    <citation type="journal article" date="2023" name="Microbiol Resour">
        <title>Decontamination and Annotation of the Draft Genome Sequence of the Oomycete Lagenidium giganteum ARSEF 373.</title>
        <authorList>
            <person name="Morgan W.R."/>
            <person name="Tartar A."/>
        </authorList>
    </citation>
    <scope>NUCLEOTIDE SEQUENCE</scope>
    <source>
        <strain evidence="1">ARSEF 373</strain>
    </source>
</reference>
<dbReference type="Proteomes" id="UP001146120">
    <property type="component" value="Unassembled WGS sequence"/>
</dbReference>
<proteinExistence type="predicted"/>
<keyword evidence="2" id="KW-1185">Reference proteome</keyword>
<evidence type="ECO:0000313" key="1">
    <source>
        <dbReference type="EMBL" id="DBA01908.1"/>
    </source>
</evidence>
<name>A0AAV2Z9H5_9STRA</name>
<feature type="non-terminal residue" evidence="1">
    <location>
        <position position="1"/>
    </location>
</feature>
<reference evidence="1" key="1">
    <citation type="submission" date="2022-11" db="EMBL/GenBank/DDBJ databases">
        <authorList>
            <person name="Morgan W.R."/>
            <person name="Tartar A."/>
        </authorList>
    </citation>
    <scope>NUCLEOTIDE SEQUENCE</scope>
    <source>
        <strain evidence="1">ARSEF 373</strain>
    </source>
</reference>
<accession>A0AAV2Z9H5</accession>
<comment type="caution">
    <text evidence="1">The sequence shown here is derived from an EMBL/GenBank/DDBJ whole genome shotgun (WGS) entry which is preliminary data.</text>
</comment>
<evidence type="ECO:0000313" key="2">
    <source>
        <dbReference type="Proteomes" id="UP001146120"/>
    </source>
</evidence>
<protein>
    <submittedName>
        <fullName evidence="1">Uncharacterized protein</fullName>
    </submittedName>
</protein>
<organism evidence="1 2">
    <name type="scientific">Lagenidium giganteum</name>
    <dbReference type="NCBI Taxonomy" id="4803"/>
    <lineage>
        <taxon>Eukaryota</taxon>
        <taxon>Sar</taxon>
        <taxon>Stramenopiles</taxon>
        <taxon>Oomycota</taxon>
        <taxon>Peronosporomycetes</taxon>
        <taxon>Pythiales</taxon>
        <taxon>Pythiaceae</taxon>
    </lineage>
</organism>
<dbReference type="AlphaFoldDB" id="A0AAV2Z9H5"/>